<evidence type="ECO:0000256" key="2">
    <source>
        <dbReference type="RuleBase" id="RU362080"/>
    </source>
</evidence>
<name>K9VM19_9CYAN</name>
<comment type="similarity">
    <text evidence="1 2">Belongs to the phD/YefM antitoxin family.</text>
</comment>
<gene>
    <name evidence="3" type="ORF">Osc7112_4875</name>
</gene>
<evidence type="ECO:0000313" key="4">
    <source>
        <dbReference type="Proteomes" id="UP000010478"/>
    </source>
</evidence>
<dbReference type="STRING" id="179408.Osc7112_4875"/>
<dbReference type="RefSeq" id="WP_015178375.1">
    <property type="nucleotide sequence ID" value="NC_019729.1"/>
</dbReference>
<dbReference type="EMBL" id="CP003614">
    <property type="protein sequence ID" value="AFZ09143.1"/>
    <property type="molecule type" value="Genomic_DNA"/>
</dbReference>
<dbReference type="Pfam" id="PF02604">
    <property type="entry name" value="PhdYeFM_antitox"/>
    <property type="match status" value="1"/>
</dbReference>
<reference evidence="3 4" key="1">
    <citation type="submission" date="2012-05" db="EMBL/GenBank/DDBJ databases">
        <title>Finished chromosome of genome of Oscillatoria sp. PCC 7112.</title>
        <authorList>
            <consortium name="US DOE Joint Genome Institute"/>
            <person name="Gugger M."/>
            <person name="Coursin T."/>
            <person name="Rippka R."/>
            <person name="Tandeau De Marsac N."/>
            <person name="Huntemann M."/>
            <person name="Wei C.-L."/>
            <person name="Han J."/>
            <person name="Detter J.C."/>
            <person name="Han C."/>
            <person name="Tapia R."/>
            <person name="Davenport K."/>
            <person name="Daligault H."/>
            <person name="Erkkila T."/>
            <person name="Gu W."/>
            <person name="Munk A.C.C."/>
            <person name="Teshima H."/>
            <person name="Xu Y."/>
            <person name="Chain P."/>
            <person name="Chen A."/>
            <person name="Krypides N."/>
            <person name="Mavromatis K."/>
            <person name="Markowitz V."/>
            <person name="Szeto E."/>
            <person name="Ivanova N."/>
            <person name="Mikhailova N."/>
            <person name="Ovchinnikova G."/>
            <person name="Pagani I."/>
            <person name="Pati A."/>
            <person name="Goodwin L."/>
            <person name="Peters L."/>
            <person name="Pitluck S."/>
            <person name="Woyke T."/>
            <person name="Kerfeld C."/>
        </authorList>
    </citation>
    <scope>NUCLEOTIDE SEQUENCE [LARGE SCALE GENOMIC DNA]</scope>
    <source>
        <strain evidence="3 4">PCC 7112</strain>
    </source>
</reference>
<dbReference type="InterPro" id="IPR006442">
    <property type="entry name" value="Antitoxin_Phd/YefM"/>
</dbReference>
<comment type="function">
    <text evidence="2">Antitoxin component of a type II toxin-antitoxin (TA) system.</text>
</comment>
<dbReference type="eggNOG" id="COG2161">
    <property type="taxonomic scope" value="Bacteria"/>
</dbReference>
<evidence type="ECO:0000256" key="1">
    <source>
        <dbReference type="ARBA" id="ARBA00009981"/>
    </source>
</evidence>
<proteinExistence type="inferred from homology"/>
<dbReference type="Gene3D" id="3.40.1620.10">
    <property type="entry name" value="YefM-like domain"/>
    <property type="match status" value="1"/>
</dbReference>
<sequence>MQSYTLAEVCNPQGTVFNRAAVEPVLLTDKSQPSHVIMSADAYQRLIERLMELEDMLLGSSAKSALSQSQMVGTKTFVETLQQLANGET</sequence>
<keyword evidence="4" id="KW-1185">Reference proteome</keyword>
<dbReference type="InterPro" id="IPR036165">
    <property type="entry name" value="YefM-like_sf"/>
</dbReference>
<organism evidence="3 4">
    <name type="scientific">Phormidium nigroviride PCC 7112</name>
    <dbReference type="NCBI Taxonomy" id="179408"/>
    <lineage>
        <taxon>Bacteria</taxon>
        <taxon>Bacillati</taxon>
        <taxon>Cyanobacteriota</taxon>
        <taxon>Cyanophyceae</taxon>
        <taxon>Oscillatoriophycideae</taxon>
        <taxon>Oscillatoriales</taxon>
        <taxon>Oscillatoriaceae</taxon>
        <taxon>Phormidium</taxon>
    </lineage>
</organism>
<dbReference type="HOGENOM" id="CLU_177501_3_0_3"/>
<dbReference type="KEGG" id="oni:Osc7112_4875"/>
<dbReference type="SUPFAM" id="SSF143120">
    <property type="entry name" value="YefM-like"/>
    <property type="match status" value="1"/>
</dbReference>
<accession>K9VM19</accession>
<dbReference type="AlphaFoldDB" id="K9VM19"/>
<protein>
    <recommendedName>
        <fullName evidence="2">Antitoxin</fullName>
    </recommendedName>
</protein>
<dbReference type="Proteomes" id="UP000010478">
    <property type="component" value="Chromosome"/>
</dbReference>
<evidence type="ECO:0000313" key="3">
    <source>
        <dbReference type="EMBL" id="AFZ09143.1"/>
    </source>
</evidence>
<dbReference type="OrthoDB" id="165038at2"/>